<dbReference type="SUPFAM" id="SSF53098">
    <property type="entry name" value="Ribonuclease H-like"/>
    <property type="match status" value="1"/>
</dbReference>
<dbReference type="InterPro" id="IPR042197">
    <property type="entry name" value="Apaf_helical"/>
</dbReference>
<feature type="domain" description="Disease resistance protein At4g27190-like leucine-rich repeats" evidence="5">
    <location>
        <begin position="1000"/>
        <end position="1075"/>
    </location>
</feature>
<dbReference type="GO" id="GO:0006952">
    <property type="term" value="P:defense response"/>
    <property type="evidence" value="ECO:0007669"/>
    <property type="project" value="UniProtKB-KW"/>
</dbReference>
<feature type="domain" description="DUF4371" evidence="4">
    <location>
        <begin position="1538"/>
        <end position="1729"/>
    </location>
</feature>
<sequence>MDSIVSSIVTPVVQSLLVPIKKHLGYLISTTKHVADMHTKMGELDATRSDVEDRKKTNESNSLKVSARVPGWLEQVGNIDAEVKSIDNDVGICFNLKARHNLGRKACNIILEINRLMGEKYNIDWTDIPIPPAQVNSPKASTSTPSSDYNDFESRKCHGLPIAIKTIALTLKGQIKDVWKDTLSKLKHKGIYEVKTEIFAISYKHLRDEETRLTLLLCGLFPEDFDTPGEDLVRYGYGLKLFTDVNTIIDTRSRLNTCIERLIHANLLIQSQEVGCVKMHDLVRVFVLDVSSKSEHSIIVGNMSKWPSEPRSEFYKKISLTCTGMHDFPMSPKHPNLSLLKLMDGDESLRFSENFYKEMNDLEVIAYDNMKYPLNLGSLQCSSNLRTLCLHECLVMSDCFSIGNLLNLEVLSFARSSIHKLPSTTVNLKKLKLLDLIDCWYLCIDNGILKSLINLKELYMRGVRRKINVEDDEMVAVVENLDALEIEFFDKNVLPHNMSFKNLKRFRISLGCRLNKIDGQGTHSFENMLMLVTNEDEQLLDFGLNKLFEKAKVLYLHLNNINDLVNRLGVLMQNLRVLHIIDCTNLKYLFTVGVANSLKQLEHLDIYQCLNLETLVESHKICEAKVITFPALKFLSLNGLPMLMSLCKGGNVIEPPQLKELELHSLPNFISISFHNLKDLYINDCTNLKYLFTISVVNSLKQLEHLVIYQCLALETVVESREICEAEVITFSALKILTLKVLPMLMSLCNSGNVIELPKLEELELDNIPNFTSIYQLFLKKEVMNSKLKRLMIYNMKKLKEIWPSQLSNNDQVMSQLRVIKVYDCNSLVNLFPSNPMSLLHHLEVLIVENCGSIDVIFHIDLGSSCVGESEEDNKSNLESIEVRNCSELREVWRVKGVNNDLPIHGFENVEYIAIIECNSLRNVFTPTSNFDMKALTNISLNNRVPEEEFECDDSQIDRACNSLKNSSIPRSYEMVESSQLKEINDISNKDISEVVEDVVAFPSYLIHTCRYVNTLFITNFERMEAVFEIESPNSRKLTTTPNNQQQPLLPYLKDLNLYNMESMTHVWKYDWNQFLISQQEPISYSFLNLTSINLSACSSIKYLFSPLMAKLLSNLNSIVIHNCEAIEEVLSNIDGEYEKVAPSISSHSNTTFFSYLDILDLSGLESLKCIDGVAANRLKYVHDEFQGSAMVLVTLTDIGEGSSDMGYAMTKIQRLTNITSLELPNLKKLHIESCDGLKYIFTSSTLHSLKNLQDLKIKECFEIQVIVNKEDNGLIASKDVVFHRLKSLTLVRLPNLKGFFLGENKFRWPSLDKVEIYDCLQMMILTSGVSETSKLKYIHTGVGKHSLECGLNFDWTSAPHEGYHRYLIEIDSLKSVHRNQRFIVRQPNENVVDENACDQNVCDANVCDQNVCDENVSDANVCDQNASDENVFDENACDAKEKDCDDIGLNIFDPRVWDMLNSKLKDLLVEKGPIRETNIDYPKDKIGRHFSNEFYVRKICNGDSYDRKWLVYSKELDKAELRLRLSKNETVDKELQELIKRDTDHWKDVLVRIIATVKCLAKYNIPFRRSNEKLFEESNGNFLGIIQMIGEFDLIMKQHFEKIKDKKTHYHYLSHKIQNEMIEMLASDVKSAIIEKIKEAKYFSVILDCTPDASHKEQMTLIIRCVDVSSSPIQVEEFFLEFLVVEDTSGLGLFNSLQDVLKSLDLDINFVRGQGFDNGSNMKGKHQGVQKRLLDINPRAFYMPCGCHSLNLVLCDMANSCHKAKTFFGTCQTIYNVFSNSTKRWTVLLEHIDDLTLKSLSATRWESHIECVKAIKTQVGQIRDALIQLAEVSDDGKVVRDAESLVNGELSRFDFIVSLVIWYEILYKINLVSKKLQSKDMLLDVAIENLKGLVVYFEKYRENGFACAINEAKEIASSIGVEPEFTVKRSFSRKKQFDEIPNTEREQQSAQEQFKTDYFLVLVDMALSQLRTRFEQMQEFESVFGFLFDGRKLVTMHDDELKKCCVNLERALTNDDDFDIDGQYLFMELQVLQGMLPEDASKNGNLWTSLQILEFAKKMDIFPHVLIAYRILLTVPVTVASAERSFSKLKLLKSYLRSTMSQERLNGLALLSIKNKVFEDVIRNSEKRQLLMMSTDPQTSSRSTWKKNHWWTTSDLSNLTKLSLVCCDNLEHVFSYAMVATLVQLQDLRIRSCGKLKVIVEAVQDSETKANEVVSFPRLKSLQLVCLTSLKGFCLESNVAFEWPSLDTLEIDECDEMKVFTDGESTAPKLEVIKTGMGLCEATEDLNSFVRTKVPAVGGGWVNLYIGSVFPEKHRYIAYTDCDHLRMVVHNGLSLWLQQFVFYLKQQIDKYNMSYGRSAKQASG</sequence>
<feature type="domain" description="Disease resistance protein At4g27190-like leucine-rich repeats" evidence="5">
    <location>
        <begin position="1219"/>
        <end position="1324"/>
    </location>
</feature>
<reference evidence="6" key="1">
    <citation type="submission" date="2023-03" db="EMBL/GenBank/DDBJ databases">
        <title>Chromosome-scale reference genome and RAD-based genetic map of yellow starthistle (Centaurea solstitialis) reveal putative structural variation and QTLs associated with invader traits.</title>
        <authorList>
            <person name="Reatini B."/>
            <person name="Cang F.A."/>
            <person name="Jiang Q."/>
            <person name="Mckibben M.T.W."/>
            <person name="Barker M.S."/>
            <person name="Rieseberg L.H."/>
            <person name="Dlugosch K.M."/>
        </authorList>
    </citation>
    <scope>NUCLEOTIDE SEQUENCE</scope>
    <source>
        <strain evidence="6">CAN-66</strain>
        <tissue evidence="6">Leaf</tissue>
    </source>
</reference>
<dbReference type="EMBL" id="JARYMX010000007">
    <property type="protein sequence ID" value="KAJ9542146.1"/>
    <property type="molecule type" value="Genomic_DNA"/>
</dbReference>
<dbReference type="Pfam" id="PF23247">
    <property type="entry name" value="LRR_RPS2"/>
    <property type="match status" value="7"/>
</dbReference>
<evidence type="ECO:0000259" key="3">
    <source>
        <dbReference type="Pfam" id="PF05699"/>
    </source>
</evidence>
<evidence type="ECO:0000256" key="2">
    <source>
        <dbReference type="ARBA" id="ARBA00022821"/>
    </source>
</evidence>
<dbReference type="SUPFAM" id="SSF52047">
    <property type="entry name" value="RNI-like"/>
    <property type="match status" value="2"/>
</dbReference>
<dbReference type="InterPro" id="IPR008906">
    <property type="entry name" value="HATC_C_dom"/>
</dbReference>
<gene>
    <name evidence="6" type="ORF">OSB04_028652</name>
</gene>
<accession>A0AA38SUH0</accession>
<comment type="caution">
    <text evidence="6">The sequence shown here is derived from an EMBL/GenBank/DDBJ whole genome shotgun (WGS) entry which is preliminary data.</text>
</comment>
<dbReference type="Gene3D" id="1.10.8.430">
    <property type="entry name" value="Helical domain of apoptotic protease-activating factors"/>
    <property type="match status" value="1"/>
</dbReference>
<feature type="domain" description="Disease resistance protein At4g27190-like leucine-rich repeats" evidence="5">
    <location>
        <begin position="572"/>
        <end position="617"/>
    </location>
</feature>
<dbReference type="GO" id="GO:0046983">
    <property type="term" value="F:protein dimerization activity"/>
    <property type="evidence" value="ECO:0007669"/>
    <property type="project" value="InterPro"/>
</dbReference>
<feature type="domain" description="Disease resistance protein At4g27190-like leucine-rich repeats" evidence="5">
    <location>
        <begin position="790"/>
        <end position="943"/>
    </location>
</feature>
<evidence type="ECO:0008006" key="8">
    <source>
        <dbReference type="Google" id="ProtNLM"/>
    </source>
</evidence>
<evidence type="ECO:0000259" key="5">
    <source>
        <dbReference type="Pfam" id="PF23247"/>
    </source>
</evidence>
<dbReference type="Proteomes" id="UP001172457">
    <property type="component" value="Chromosome 7"/>
</dbReference>
<dbReference type="Gene3D" id="3.80.10.10">
    <property type="entry name" value="Ribonuclease Inhibitor"/>
    <property type="match status" value="5"/>
</dbReference>
<name>A0AA38SUH0_9ASTR</name>
<feature type="domain" description="Disease resistance protein At4g27190-like leucine-rich repeats" evidence="5">
    <location>
        <begin position="2142"/>
        <end position="2259"/>
    </location>
</feature>
<evidence type="ECO:0000313" key="7">
    <source>
        <dbReference type="Proteomes" id="UP001172457"/>
    </source>
</evidence>
<protein>
    <recommendedName>
        <fullName evidence="8">DUF4371 domain-containing protein</fullName>
    </recommendedName>
</protein>
<dbReference type="SUPFAM" id="SSF52058">
    <property type="entry name" value="L domain-like"/>
    <property type="match status" value="2"/>
</dbReference>
<dbReference type="PANTHER" id="PTHR33463:SF96">
    <property type="entry name" value="LEUCINE-RICH REPEAT DOMAIN, L DOMAIN-LIKE PROTEIN-RELATED"/>
    <property type="match status" value="1"/>
</dbReference>
<dbReference type="InterPro" id="IPR012337">
    <property type="entry name" value="RNaseH-like_sf"/>
</dbReference>
<evidence type="ECO:0000259" key="4">
    <source>
        <dbReference type="Pfam" id="PF14291"/>
    </source>
</evidence>
<keyword evidence="2" id="KW-0611">Plant defense</keyword>
<dbReference type="InterPro" id="IPR057135">
    <property type="entry name" value="At4g27190-like_LRR"/>
</dbReference>
<evidence type="ECO:0000256" key="1">
    <source>
        <dbReference type="ARBA" id="ARBA00022614"/>
    </source>
</evidence>
<keyword evidence="1" id="KW-0433">Leucine-rich repeat</keyword>
<organism evidence="6 7">
    <name type="scientific">Centaurea solstitialis</name>
    <name type="common">yellow star-thistle</name>
    <dbReference type="NCBI Taxonomy" id="347529"/>
    <lineage>
        <taxon>Eukaryota</taxon>
        <taxon>Viridiplantae</taxon>
        <taxon>Streptophyta</taxon>
        <taxon>Embryophyta</taxon>
        <taxon>Tracheophyta</taxon>
        <taxon>Spermatophyta</taxon>
        <taxon>Magnoliopsida</taxon>
        <taxon>eudicotyledons</taxon>
        <taxon>Gunneridae</taxon>
        <taxon>Pentapetalae</taxon>
        <taxon>asterids</taxon>
        <taxon>campanulids</taxon>
        <taxon>Asterales</taxon>
        <taxon>Asteraceae</taxon>
        <taxon>Carduoideae</taxon>
        <taxon>Cardueae</taxon>
        <taxon>Centaureinae</taxon>
        <taxon>Centaurea</taxon>
    </lineage>
</organism>
<dbReference type="InterPro" id="IPR050905">
    <property type="entry name" value="Plant_NBS-LRR"/>
</dbReference>
<evidence type="ECO:0000313" key="6">
    <source>
        <dbReference type="EMBL" id="KAJ9542146.1"/>
    </source>
</evidence>
<feature type="domain" description="HAT C-terminal dimerisation" evidence="3">
    <location>
        <begin position="2052"/>
        <end position="2116"/>
    </location>
</feature>
<keyword evidence="7" id="KW-1185">Reference proteome</keyword>
<dbReference type="Pfam" id="PF14291">
    <property type="entry name" value="DUF4371"/>
    <property type="match status" value="1"/>
</dbReference>
<feature type="domain" description="Disease resistance protein At4g27190-like leucine-rich repeats" evidence="5">
    <location>
        <begin position="654"/>
        <end position="711"/>
    </location>
</feature>
<dbReference type="InterPro" id="IPR025398">
    <property type="entry name" value="DUF4371"/>
</dbReference>
<feature type="domain" description="Disease resistance protein At4g27190-like leucine-rich repeats" evidence="5">
    <location>
        <begin position="1078"/>
        <end position="1171"/>
    </location>
</feature>
<proteinExistence type="predicted"/>
<dbReference type="Pfam" id="PF05699">
    <property type="entry name" value="Dimer_Tnp_hAT"/>
    <property type="match status" value="1"/>
</dbReference>
<dbReference type="PANTHER" id="PTHR33463">
    <property type="entry name" value="NB-ARC DOMAIN-CONTAINING PROTEIN-RELATED"/>
    <property type="match status" value="1"/>
</dbReference>
<dbReference type="InterPro" id="IPR032675">
    <property type="entry name" value="LRR_dom_sf"/>
</dbReference>